<dbReference type="AlphaFoldDB" id="A0A0K2VA26"/>
<proteinExistence type="predicted"/>
<name>A0A0K2VA26_LEPSM</name>
<reference evidence="1" key="1">
    <citation type="submission" date="2014-05" db="EMBL/GenBank/DDBJ databases">
        <authorList>
            <person name="Chronopoulou M."/>
        </authorList>
    </citation>
    <scope>NUCLEOTIDE SEQUENCE</scope>
    <source>
        <tissue evidence="1">Whole organism</tissue>
    </source>
</reference>
<protein>
    <submittedName>
        <fullName evidence="1">Uncharacterized protein</fullName>
    </submittedName>
</protein>
<evidence type="ECO:0000313" key="1">
    <source>
        <dbReference type="EMBL" id="CDW46786.1"/>
    </source>
</evidence>
<sequence length="44" mass="4460">MLLNNLTKMGFVSFHGNGLASSKSSISIGGNFIVISSSTQGSLG</sequence>
<feature type="non-terminal residue" evidence="1">
    <location>
        <position position="44"/>
    </location>
</feature>
<accession>A0A0K2VA26</accession>
<dbReference type="EMBL" id="HACA01029425">
    <property type="protein sequence ID" value="CDW46786.1"/>
    <property type="molecule type" value="Transcribed_RNA"/>
</dbReference>
<organism evidence="1">
    <name type="scientific">Lepeophtheirus salmonis</name>
    <name type="common">Salmon louse</name>
    <name type="synonym">Caligus salmonis</name>
    <dbReference type="NCBI Taxonomy" id="72036"/>
    <lineage>
        <taxon>Eukaryota</taxon>
        <taxon>Metazoa</taxon>
        <taxon>Ecdysozoa</taxon>
        <taxon>Arthropoda</taxon>
        <taxon>Crustacea</taxon>
        <taxon>Multicrustacea</taxon>
        <taxon>Hexanauplia</taxon>
        <taxon>Copepoda</taxon>
        <taxon>Siphonostomatoida</taxon>
        <taxon>Caligidae</taxon>
        <taxon>Lepeophtheirus</taxon>
    </lineage>
</organism>